<protein>
    <recommendedName>
        <fullName evidence="5">FAD/NAD(P)-binding domain-containing protein</fullName>
    </recommendedName>
</protein>
<dbReference type="InterPro" id="IPR039760">
    <property type="entry name" value="MOFRL_protein"/>
</dbReference>
<dbReference type="PANTHER" id="PTHR12227:SF0">
    <property type="entry name" value="GLYCERATE KINASE"/>
    <property type="match status" value="1"/>
</dbReference>
<dbReference type="Gene3D" id="3.40.50.10180">
    <property type="entry name" value="Glycerate kinase, MOFRL-like N-terminal domain"/>
    <property type="match status" value="1"/>
</dbReference>
<dbReference type="InterPro" id="IPR007835">
    <property type="entry name" value="MOFRL"/>
</dbReference>
<dbReference type="AlphaFoldDB" id="X0YT58"/>
<proteinExistence type="predicted"/>
<dbReference type="SUPFAM" id="SSF82544">
    <property type="entry name" value="GckA/TtuD-like"/>
    <property type="match status" value="1"/>
</dbReference>
<feature type="non-terminal residue" evidence="4">
    <location>
        <position position="457"/>
    </location>
</feature>
<reference evidence="4" key="1">
    <citation type="journal article" date="2014" name="Front. Microbiol.">
        <title>High frequency of phylogenetically diverse reductive dehalogenase-homologous genes in deep subseafloor sedimentary metagenomes.</title>
        <authorList>
            <person name="Kawai M."/>
            <person name="Futagami T."/>
            <person name="Toyoda A."/>
            <person name="Takaki Y."/>
            <person name="Nishi S."/>
            <person name="Hori S."/>
            <person name="Arai W."/>
            <person name="Tsubouchi T."/>
            <person name="Morono Y."/>
            <person name="Uchiyama I."/>
            <person name="Ito T."/>
            <person name="Fujiyama A."/>
            <person name="Inagaki F."/>
            <person name="Takami H."/>
        </authorList>
    </citation>
    <scope>NUCLEOTIDE SEQUENCE</scope>
    <source>
        <strain evidence="4">Expedition CK06-06</strain>
    </source>
</reference>
<sequence>SEVYDLAVIGAGPGGYHSAIRAAQYGAKVALIEKDQLELRKINLETLEKAINAVKPEKLMKEAIMIQGSKLIIERDSYDLEEHEKIFIIGGGKATAEMAFTLEKILDSRSDFIHEGIINIPEGLKINESDISGKIKLNFASHPIPNENGLMGTKKMMDIVEKANSKALIICLISGGGSALLPLPKEDISLEDLQEINALLLASGASIHEINAVRKHLSDFKGGNLAKKLYNSSKATLISLIISDVVGNKLDSIASGPTVPDLTTFKEAVDILKKYKIYKKIPSSTIKALERGLKNGELENPKLNDACFNNVHNYLIGSVKSAVEETISYLKSLNYNVNYFSNEITGEAREFGNNLLSVIKKELAKKNKTNRLGKNALIGTGELTVTIKGNGIGGRNQEMLLSLLLSMKNDNTSDRFSIISANLDGIEGNSGAMGALIDNYSLHQVNSKNLNLQKYLD</sequence>
<comment type="caution">
    <text evidence="4">The sequence shown here is derived from an EMBL/GenBank/DDBJ whole genome shotgun (WGS) entry which is preliminary data.</text>
</comment>
<dbReference type="GO" id="GO:0008887">
    <property type="term" value="F:glycerate kinase activity"/>
    <property type="evidence" value="ECO:0007669"/>
    <property type="project" value="InterPro"/>
</dbReference>
<gene>
    <name evidence="4" type="ORF">S01H4_17148</name>
</gene>
<feature type="domain" description="MOFRL" evidence="1">
    <location>
        <begin position="376"/>
        <end position="457"/>
    </location>
</feature>
<dbReference type="GO" id="GO:0005737">
    <property type="term" value="C:cytoplasm"/>
    <property type="evidence" value="ECO:0007669"/>
    <property type="project" value="TreeGrafter"/>
</dbReference>
<evidence type="ECO:0000313" key="4">
    <source>
        <dbReference type="EMBL" id="GAG59420.1"/>
    </source>
</evidence>
<feature type="domain" description="MOFRL-associated" evidence="3">
    <location>
        <begin position="45"/>
        <end position="290"/>
    </location>
</feature>
<feature type="domain" description="FAD/NAD(P)-binding" evidence="2">
    <location>
        <begin position="4"/>
        <end position="38"/>
    </location>
</feature>
<dbReference type="EMBL" id="BART01007539">
    <property type="protein sequence ID" value="GAG59420.1"/>
    <property type="molecule type" value="Genomic_DNA"/>
</dbReference>
<dbReference type="InterPro" id="IPR036188">
    <property type="entry name" value="FAD/NAD-bd_sf"/>
</dbReference>
<dbReference type="Pfam" id="PF05161">
    <property type="entry name" value="MOFRL"/>
    <property type="match status" value="1"/>
</dbReference>
<dbReference type="Gene3D" id="3.40.1480.10">
    <property type="entry name" value="MOFRL domain"/>
    <property type="match status" value="1"/>
</dbReference>
<evidence type="ECO:0008006" key="5">
    <source>
        <dbReference type="Google" id="ProtNLM"/>
    </source>
</evidence>
<name>X0YT58_9ZZZZ</name>
<dbReference type="PANTHER" id="PTHR12227">
    <property type="entry name" value="GLYCERATE KINASE"/>
    <property type="match status" value="1"/>
</dbReference>
<dbReference type="GO" id="GO:0016491">
    <property type="term" value="F:oxidoreductase activity"/>
    <property type="evidence" value="ECO:0007669"/>
    <property type="project" value="InterPro"/>
</dbReference>
<evidence type="ECO:0000259" key="3">
    <source>
        <dbReference type="Pfam" id="PF13660"/>
    </source>
</evidence>
<evidence type="ECO:0000259" key="2">
    <source>
        <dbReference type="Pfam" id="PF07992"/>
    </source>
</evidence>
<feature type="non-terminal residue" evidence="4">
    <location>
        <position position="1"/>
    </location>
</feature>
<dbReference type="SUPFAM" id="SSF51905">
    <property type="entry name" value="FAD/NAD(P)-binding domain"/>
    <property type="match status" value="1"/>
</dbReference>
<accession>X0YT58</accession>
<dbReference type="InterPro" id="IPR025286">
    <property type="entry name" value="MOFRL_assoc_dom"/>
</dbReference>
<dbReference type="Gene3D" id="3.50.50.60">
    <property type="entry name" value="FAD/NAD(P)-binding domain"/>
    <property type="match status" value="1"/>
</dbReference>
<dbReference type="Pfam" id="PF07992">
    <property type="entry name" value="Pyr_redox_2"/>
    <property type="match status" value="1"/>
</dbReference>
<dbReference type="InterPro" id="IPR038614">
    <property type="entry name" value="GK_N_sf"/>
</dbReference>
<dbReference type="InterPro" id="IPR023753">
    <property type="entry name" value="FAD/NAD-binding_dom"/>
</dbReference>
<evidence type="ECO:0000259" key="1">
    <source>
        <dbReference type="Pfam" id="PF05161"/>
    </source>
</evidence>
<dbReference type="InterPro" id="IPR037035">
    <property type="entry name" value="GK-like_C_sf"/>
</dbReference>
<dbReference type="Pfam" id="PF13660">
    <property type="entry name" value="DUF4147"/>
    <property type="match status" value="1"/>
</dbReference>
<organism evidence="4">
    <name type="scientific">marine sediment metagenome</name>
    <dbReference type="NCBI Taxonomy" id="412755"/>
    <lineage>
        <taxon>unclassified sequences</taxon>
        <taxon>metagenomes</taxon>
        <taxon>ecological metagenomes</taxon>
    </lineage>
</organism>